<evidence type="ECO:0000313" key="1">
    <source>
        <dbReference type="EMBL" id="LAA18614.1"/>
    </source>
</evidence>
<protein>
    <submittedName>
        <fullName evidence="1">Uncharacterized protein</fullName>
    </submittedName>
</protein>
<proteinExistence type="predicted"/>
<organism evidence="1">
    <name type="scientific">Micrurus carvalhoi</name>
    <dbReference type="NCBI Taxonomy" id="3147026"/>
    <lineage>
        <taxon>Eukaryota</taxon>
        <taxon>Metazoa</taxon>
        <taxon>Chordata</taxon>
        <taxon>Craniata</taxon>
        <taxon>Vertebrata</taxon>
        <taxon>Euteleostomi</taxon>
        <taxon>Lepidosauria</taxon>
        <taxon>Squamata</taxon>
        <taxon>Bifurcata</taxon>
        <taxon>Unidentata</taxon>
        <taxon>Episquamata</taxon>
        <taxon>Toxicofera</taxon>
        <taxon>Serpentes</taxon>
        <taxon>Colubroidea</taxon>
        <taxon>Elapidae</taxon>
        <taxon>Elapinae</taxon>
        <taxon>Micrurus</taxon>
    </lineage>
</organism>
<dbReference type="AlphaFoldDB" id="A0A2H6MVZ1"/>
<reference evidence="1" key="1">
    <citation type="submission" date="2017-07" db="EMBL/GenBank/DDBJ databases">
        <authorList>
            <person name="Mikheyev A."/>
            <person name="Grau M."/>
        </authorList>
    </citation>
    <scope>NUCLEOTIDE SEQUENCE</scope>
    <source>
        <tissue evidence="1">Venom_gland</tissue>
    </source>
</reference>
<name>A0A2H6MVZ1_9SAUR</name>
<reference evidence="1" key="2">
    <citation type="submission" date="2017-12" db="EMBL/GenBank/DDBJ databases">
        <title>Coralsnake Venomics: Analyses of Venom Gland Transcriptomes and Proteomes of Six Brazilian Taxa.</title>
        <authorList>
            <person name="Aird S.D."/>
            <person name="Jorge da Silva N."/>
            <person name="Qiu L."/>
            <person name="Villar-Briones A."/>
            <person name="Aparecida-Saddi V."/>
            <person name="Campos-Telles M.P."/>
            <person name="Grau M."/>
            <person name="Mikheyev A.S."/>
        </authorList>
    </citation>
    <scope>NUCLEOTIDE SEQUENCE</scope>
    <source>
        <tissue evidence="1">Venom_gland</tissue>
    </source>
</reference>
<sequence length="108" mass="12672">MKFFRRNGYSGKRRPLLHARYEPTKCQNWLLPEEEKLKMWEEINAKKKITSRTKMLLIYLPPMFPSFCLPSLKGQRMDLDGVSRSISLPSELGSTSAWRTRCPRPGQQ</sequence>
<accession>A0A2H6MVZ1</accession>
<dbReference type="EMBL" id="IACI01006133">
    <property type="protein sequence ID" value="LAA18614.1"/>
    <property type="molecule type" value="Transcribed_RNA"/>
</dbReference>